<dbReference type="Proteomes" id="UP000467840">
    <property type="component" value="Chromosome 3"/>
</dbReference>
<name>A0A6A6KD87_HEVBR</name>
<dbReference type="InterPro" id="IPR050253">
    <property type="entry name" value="Seed_Storage-Functional"/>
</dbReference>
<dbReference type="InterPro" id="IPR006044">
    <property type="entry name" value="11S_seedstore_pln"/>
</dbReference>
<dbReference type="SMART" id="SM00835">
    <property type="entry name" value="Cupin_1"/>
    <property type="match status" value="1"/>
</dbReference>
<keyword evidence="2" id="KW-0758">Storage protein</keyword>
<dbReference type="PANTHER" id="PTHR31189:SF48">
    <property type="entry name" value="LEGUMIN B"/>
    <property type="match status" value="1"/>
</dbReference>
<dbReference type="InterPro" id="IPR006045">
    <property type="entry name" value="Cupin_1"/>
</dbReference>
<dbReference type="AlphaFoldDB" id="A0A6A6KD87"/>
<dbReference type="Gene3D" id="2.60.120.10">
    <property type="entry name" value="Jelly Rolls"/>
    <property type="match status" value="2"/>
</dbReference>
<evidence type="ECO:0000313" key="6">
    <source>
        <dbReference type="EMBL" id="KAF2285469.1"/>
    </source>
</evidence>
<dbReference type="PRINTS" id="PR00439">
    <property type="entry name" value="11SGLOBULIN"/>
</dbReference>
<evidence type="ECO:0000259" key="5">
    <source>
        <dbReference type="SMART" id="SM00835"/>
    </source>
</evidence>
<dbReference type="GO" id="GO:0045735">
    <property type="term" value="F:nutrient reservoir activity"/>
    <property type="evidence" value="ECO:0007669"/>
    <property type="project" value="UniProtKB-KW"/>
</dbReference>
<evidence type="ECO:0000256" key="1">
    <source>
        <dbReference type="ARBA" id="ARBA00007178"/>
    </source>
</evidence>
<dbReference type="InterPro" id="IPR011051">
    <property type="entry name" value="RmlC_Cupin_sf"/>
</dbReference>
<accession>A0A6A6KD87</accession>
<dbReference type="EMBL" id="JAAGAX010000017">
    <property type="protein sequence ID" value="KAF2285469.1"/>
    <property type="molecule type" value="Genomic_DNA"/>
</dbReference>
<comment type="similarity">
    <text evidence="1">Belongs to the 11S seed storage protein (globulins) family.</text>
</comment>
<evidence type="ECO:0000256" key="4">
    <source>
        <dbReference type="ARBA" id="ARBA00023157"/>
    </source>
</evidence>
<dbReference type="CDD" id="cd02243">
    <property type="entry name" value="cupin_11S_legumin_C"/>
    <property type="match status" value="1"/>
</dbReference>
<organism evidence="6 7">
    <name type="scientific">Hevea brasiliensis</name>
    <name type="common">Para rubber tree</name>
    <name type="synonym">Siphonia brasiliensis</name>
    <dbReference type="NCBI Taxonomy" id="3981"/>
    <lineage>
        <taxon>Eukaryota</taxon>
        <taxon>Viridiplantae</taxon>
        <taxon>Streptophyta</taxon>
        <taxon>Embryophyta</taxon>
        <taxon>Tracheophyta</taxon>
        <taxon>Spermatophyta</taxon>
        <taxon>Magnoliopsida</taxon>
        <taxon>eudicotyledons</taxon>
        <taxon>Gunneridae</taxon>
        <taxon>Pentapetalae</taxon>
        <taxon>rosids</taxon>
        <taxon>fabids</taxon>
        <taxon>Malpighiales</taxon>
        <taxon>Euphorbiaceae</taxon>
        <taxon>Crotonoideae</taxon>
        <taxon>Micrandreae</taxon>
        <taxon>Hevea</taxon>
    </lineage>
</organism>
<keyword evidence="4" id="KW-1015">Disulfide bond</keyword>
<reference evidence="6 7" key="1">
    <citation type="journal article" date="2020" name="Mol. Plant">
        <title>The Chromosome-Based Rubber Tree Genome Provides New Insights into Spurge Genome Evolution and Rubber Biosynthesis.</title>
        <authorList>
            <person name="Liu J."/>
            <person name="Shi C."/>
            <person name="Shi C.C."/>
            <person name="Li W."/>
            <person name="Zhang Q.J."/>
            <person name="Zhang Y."/>
            <person name="Li K."/>
            <person name="Lu H.F."/>
            <person name="Shi C."/>
            <person name="Zhu S.T."/>
            <person name="Xiao Z.Y."/>
            <person name="Nan H."/>
            <person name="Yue Y."/>
            <person name="Zhu X.G."/>
            <person name="Wu Y."/>
            <person name="Hong X.N."/>
            <person name="Fan G.Y."/>
            <person name="Tong Y."/>
            <person name="Zhang D."/>
            <person name="Mao C.L."/>
            <person name="Liu Y.L."/>
            <person name="Hao S.J."/>
            <person name="Liu W.Q."/>
            <person name="Lv M.Q."/>
            <person name="Zhang H.B."/>
            <person name="Liu Y."/>
            <person name="Hu-Tang G.R."/>
            <person name="Wang J.P."/>
            <person name="Wang J.H."/>
            <person name="Sun Y.H."/>
            <person name="Ni S.B."/>
            <person name="Chen W.B."/>
            <person name="Zhang X.C."/>
            <person name="Jiao Y.N."/>
            <person name="Eichler E.E."/>
            <person name="Li G.H."/>
            <person name="Liu X."/>
            <person name="Gao L.Z."/>
        </authorList>
    </citation>
    <scope>NUCLEOTIDE SEQUENCE [LARGE SCALE GENOMIC DNA]</scope>
    <source>
        <strain evidence="7">cv. GT1</strain>
        <tissue evidence="6">Leaf</tissue>
    </source>
</reference>
<sequence>MDERVLAEAFNVNTDLARRLRGEDDYRGMIVRVERGLEVISPQRSPEERRNKRATTTETTREGIIPRKRQIQWRRGTFCTARLRHNANNPSDADIFNPRAGRVTNVNSHNLPLRNLQLSVQRVVLYRDAIFAPHWNVNAHSICYITRGSGHVQIVDDNGNTVFDGQVQEGQMITAPQNFVVVKKASVQGMEWVSFKTNDAAKISQLAGRSRHSGPCQWKW</sequence>
<feature type="domain" description="Cupin type-1" evidence="5">
    <location>
        <begin position="85"/>
        <end position="219"/>
    </location>
</feature>
<evidence type="ECO:0000256" key="2">
    <source>
        <dbReference type="ARBA" id="ARBA00022761"/>
    </source>
</evidence>
<proteinExistence type="inferred from homology"/>
<keyword evidence="3" id="KW-0708">Seed storage protein</keyword>
<comment type="caution">
    <text evidence="6">The sequence shown here is derived from an EMBL/GenBank/DDBJ whole genome shotgun (WGS) entry which is preliminary data.</text>
</comment>
<evidence type="ECO:0000256" key="3">
    <source>
        <dbReference type="ARBA" id="ARBA00023129"/>
    </source>
</evidence>
<dbReference type="PANTHER" id="PTHR31189">
    <property type="entry name" value="OS03G0336100 PROTEIN-RELATED"/>
    <property type="match status" value="1"/>
</dbReference>
<dbReference type="Pfam" id="PF00190">
    <property type="entry name" value="Cupin_1"/>
    <property type="match status" value="1"/>
</dbReference>
<keyword evidence="7" id="KW-1185">Reference proteome</keyword>
<dbReference type="InterPro" id="IPR014710">
    <property type="entry name" value="RmlC-like_jellyroll"/>
</dbReference>
<dbReference type="SUPFAM" id="SSF51182">
    <property type="entry name" value="RmlC-like cupins"/>
    <property type="match status" value="1"/>
</dbReference>
<protein>
    <recommendedName>
        <fullName evidence="5">Cupin type-1 domain-containing protein</fullName>
    </recommendedName>
</protein>
<evidence type="ECO:0000313" key="7">
    <source>
        <dbReference type="Proteomes" id="UP000467840"/>
    </source>
</evidence>
<gene>
    <name evidence="6" type="ORF">GH714_004738</name>
</gene>